<dbReference type="PROSITE" id="PS50928">
    <property type="entry name" value="ABC_TM1"/>
    <property type="match status" value="1"/>
</dbReference>
<accession>A0AA96GPH3</accession>
<evidence type="ECO:0000313" key="10">
    <source>
        <dbReference type="Proteomes" id="UP001302494"/>
    </source>
</evidence>
<dbReference type="InterPro" id="IPR035906">
    <property type="entry name" value="MetI-like_sf"/>
</dbReference>
<dbReference type="Gene3D" id="1.10.3720.10">
    <property type="entry name" value="MetI-like"/>
    <property type="match status" value="1"/>
</dbReference>
<feature type="domain" description="ABC transmembrane type-1" evidence="8">
    <location>
        <begin position="74"/>
        <end position="263"/>
    </location>
</feature>
<dbReference type="PANTHER" id="PTHR43744">
    <property type="entry name" value="ABC TRANSPORTER PERMEASE PROTEIN MG189-RELATED-RELATED"/>
    <property type="match status" value="1"/>
</dbReference>
<keyword evidence="2 7" id="KW-0813">Transport</keyword>
<gene>
    <name evidence="9" type="ORF">PQG83_19370</name>
</gene>
<evidence type="ECO:0000256" key="1">
    <source>
        <dbReference type="ARBA" id="ARBA00004651"/>
    </source>
</evidence>
<evidence type="ECO:0000256" key="4">
    <source>
        <dbReference type="ARBA" id="ARBA00022692"/>
    </source>
</evidence>
<dbReference type="GO" id="GO:0055085">
    <property type="term" value="P:transmembrane transport"/>
    <property type="evidence" value="ECO:0007669"/>
    <property type="project" value="InterPro"/>
</dbReference>
<feature type="transmembrane region" description="Helical" evidence="7">
    <location>
        <begin position="184"/>
        <end position="209"/>
    </location>
</feature>
<evidence type="ECO:0000313" key="9">
    <source>
        <dbReference type="EMBL" id="WNM61879.1"/>
    </source>
</evidence>
<sequence>MFGKSVRHLWRGSGVNVGLSVLAAFALIPLLWMLSVSFMAPGEASNFPPPLVPEHPTLANYIKLFEYSSMGRNFMNSLFVATAATLLSLTFNVAAGYAFAKLEFKGRHLLFRGLLSALVIPAQVSMIPLFLMLKGMGLVNSWIGVLIPFVASIFGIFLVRQYALSIPTELIESARLEGASELRIFRSVVVPLLTPILITLGLFTFMAAWNDFLWPLIVLTDSEKYTLPIALASLSREHVQDVELMMAGAVITVTPVLILFLMLQRFYMSGNLAGSVKG</sequence>
<dbReference type="AlphaFoldDB" id="A0AA96GPH3"/>
<dbReference type="KEGG" id="nneo:PQG83_19370"/>
<keyword evidence="4 7" id="KW-0812">Transmembrane</keyword>
<evidence type="ECO:0000256" key="6">
    <source>
        <dbReference type="ARBA" id="ARBA00023136"/>
    </source>
</evidence>
<evidence type="ECO:0000256" key="2">
    <source>
        <dbReference type="ARBA" id="ARBA00022448"/>
    </source>
</evidence>
<dbReference type="GO" id="GO:0005886">
    <property type="term" value="C:plasma membrane"/>
    <property type="evidence" value="ECO:0007669"/>
    <property type="project" value="UniProtKB-SubCell"/>
</dbReference>
<reference evidence="9 10" key="1">
    <citation type="submission" date="2023-01" db="EMBL/GenBank/DDBJ databases">
        <title>Cultivation and genomic characterization of new, ubiquitous marine nitrite-oxidizing bacteria from the Nitrospirales.</title>
        <authorList>
            <person name="Mueller A.J."/>
            <person name="Daebeler A."/>
            <person name="Herbold C.W."/>
            <person name="Kirkegaard R.H."/>
            <person name="Daims H."/>
        </authorList>
    </citation>
    <scope>NUCLEOTIDE SEQUENCE [LARGE SCALE GENOMIC DNA]</scope>
    <source>
        <strain evidence="9 10">DK</strain>
    </source>
</reference>
<dbReference type="RefSeq" id="WP_376753543.1">
    <property type="nucleotide sequence ID" value="NZ_CP116968.1"/>
</dbReference>
<evidence type="ECO:0000256" key="3">
    <source>
        <dbReference type="ARBA" id="ARBA00022475"/>
    </source>
</evidence>
<dbReference type="CDD" id="cd06261">
    <property type="entry name" value="TM_PBP2"/>
    <property type="match status" value="1"/>
</dbReference>
<dbReference type="SUPFAM" id="SSF161098">
    <property type="entry name" value="MetI-like"/>
    <property type="match status" value="1"/>
</dbReference>
<feature type="transmembrane region" description="Helical" evidence="7">
    <location>
        <begin position="109"/>
        <end position="130"/>
    </location>
</feature>
<keyword evidence="10" id="KW-1185">Reference proteome</keyword>
<keyword evidence="3" id="KW-1003">Cell membrane</keyword>
<protein>
    <submittedName>
        <fullName evidence="9">Carbohydrate ABC transporter permease</fullName>
    </submittedName>
</protein>
<keyword evidence="5 7" id="KW-1133">Transmembrane helix</keyword>
<feature type="transmembrane region" description="Helical" evidence="7">
    <location>
        <begin position="244"/>
        <end position="263"/>
    </location>
</feature>
<keyword evidence="6 7" id="KW-0472">Membrane</keyword>
<dbReference type="InterPro" id="IPR000515">
    <property type="entry name" value="MetI-like"/>
</dbReference>
<name>A0AA96GPH3_9BACT</name>
<organism evidence="9 10">
    <name type="scientific">Candidatus Nitrospira neomarina</name>
    <dbReference type="NCBI Taxonomy" id="3020899"/>
    <lineage>
        <taxon>Bacteria</taxon>
        <taxon>Pseudomonadati</taxon>
        <taxon>Nitrospirota</taxon>
        <taxon>Nitrospiria</taxon>
        <taxon>Nitrospirales</taxon>
        <taxon>Nitrospiraceae</taxon>
        <taxon>Nitrospira</taxon>
    </lineage>
</organism>
<comment type="subcellular location">
    <subcellularLocation>
        <location evidence="1 7">Cell membrane</location>
        <topology evidence="1 7">Multi-pass membrane protein</topology>
    </subcellularLocation>
</comment>
<dbReference type="Proteomes" id="UP001302494">
    <property type="component" value="Chromosome"/>
</dbReference>
<evidence type="ECO:0000256" key="7">
    <source>
        <dbReference type="RuleBase" id="RU363032"/>
    </source>
</evidence>
<evidence type="ECO:0000259" key="8">
    <source>
        <dbReference type="PROSITE" id="PS50928"/>
    </source>
</evidence>
<feature type="transmembrane region" description="Helical" evidence="7">
    <location>
        <begin position="21"/>
        <end position="40"/>
    </location>
</feature>
<dbReference type="Pfam" id="PF00528">
    <property type="entry name" value="BPD_transp_1"/>
    <property type="match status" value="1"/>
</dbReference>
<feature type="transmembrane region" description="Helical" evidence="7">
    <location>
        <begin position="78"/>
        <end position="100"/>
    </location>
</feature>
<comment type="similarity">
    <text evidence="7">Belongs to the binding-protein-dependent transport system permease family.</text>
</comment>
<evidence type="ECO:0000256" key="5">
    <source>
        <dbReference type="ARBA" id="ARBA00022989"/>
    </source>
</evidence>
<proteinExistence type="inferred from homology"/>
<dbReference type="EMBL" id="CP116968">
    <property type="protein sequence ID" value="WNM61879.1"/>
    <property type="molecule type" value="Genomic_DNA"/>
</dbReference>
<dbReference type="PANTHER" id="PTHR43744:SF12">
    <property type="entry name" value="ABC TRANSPORTER PERMEASE PROTEIN MG189-RELATED"/>
    <property type="match status" value="1"/>
</dbReference>
<feature type="transmembrane region" description="Helical" evidence="7">
    <location>
        <begin position="142"/>
        <end position="163"/>
    </location>
</feature>